<evidence type="ECO:0000313" key="2">
    <source>
        <dbReference type="EMBL" id="QJT04666.1"/>
    </source>
</evidence>
<dbReference type="AlphaFoldDB" id="A0A6M4X356"/>
<proteinExistence type="predicted"/>
<dbReference type="RefSeq" id="WP_171399993.1">
    <property type="nucleotide sequence ID" value="NZ_CP049838.1"/>
</dbReference>
<feature type="transmembrane region" description="Helical" evidence="1">
    <location>
        <begin position="43"/>
        <end position="69"/>
    </location>
</feature>
<organism evidence="2 3">
    <name type="scientific">Streptomyces asoensis</name>
    <dbReference type="NCBI Taxonomy" id="249586"/>
    <lineage>
        <taxon>Bacteria</taxon>
        <taxon>Bacillati</taxon>
        <taxon>Actinomycetota</taxon>
        <taxon>Actinomycetes</taxon>
        <taxon>Kitasatosporales</taxon>
        <taxon>Streptomycetaceae</taxon>
        <taxon>Streptomyces</taxon>
    </lineage>
</organism>
<name>A0A6M4X356_9ACTN</name>
<dbReference type="Proteomes" id="UP000502665">
    <property type="component" value="Chromosome"/>
</dbReference>
<evidence type="ECO:0000313" key="3">
    <source>
        <dbReference type="Proteomes" id="UP000502665"/>
    </source>
</evidence>
<dbReference type="EMBL" id="CP049838">
    <property type="protein sequence ID" value="QJT04666.1"/>
    <property type="molecule type" value="Genomic_DNA"/>
</dbReference>
<reference evidence="2" key="1">
    <citation type="submission" date="2020-03" db="EMBL/GenBank/DDBJ databases">
        <title>Molecular networking-based the target discovery of potent antiproliferative macrolactams: 5/6/7/16 polycyclic ansamycins and glycosylated trienomycin from Streptomyces cacaoi subsp. asoensis.</title>
        <authorList>
            <person name="Liu L.-L."/>
        </authorList>
    </citation>
    <scope>NUCLEOTIDE SEQUENCE [LARGE SCALE GENOMIC DNA]</scope>
    <source>
        <strain evidence="2">H2S5</strain>
    </source>
</reference>
<evidence type="ECO:0000256" key="1">
    <source>
        <dbReference type="SAM" id="Phobius"/>
    </source>
</evidence>
<protein>
    <submittedName>
        <fullName evidence="2">Uncharacterized protein</fullName>
    </submittedName>
</protein>
<keyword evidence="1" id="KW-1133">Transmembrane helix</keyword>
<keyword evidence="3" id="KW-1185">Reference proteome</keyword>
<accession>A0A6M4X356</accession>
<sequence>MLLVVALLVVGGTALVSRCGGPTAYHRPCRRRRRGLFARCRDHSFTLITITDLAGLALFGLACGMWALFGPAA</sequence>
<gene>
    <name evidence="2" type="ORF">G9272_33825</name>
</gene>
<keyword evidence="1" id="KW-0812">Transmembrane</keyword>
<keyword evidence="1" id="KW-0472">Membrane</keyword>